<feature type="binding site" evidence="17">
    <location>
        <position position="269"/>
    </location>
    <ligand>
        <name>(6S)-NADPHX</name>
        <dbReference type="ChEBI" id="CHEBI:64076"/>
    </ligand>
</feature>
<dbReference type="PROSITE" id="PS51385">
    <property type="entry name" value="YJEF_N"/>
    <property type="match status" value="1"/>
</dbReference>
<dbReference type="FunFam" id="3.40.50.10260:FF:000003">
    <property type="entry name" value="Multifunctional fusion protein"/>
    <property type="match status" value="1"/>
</dbReference>
<feature type="binding site" evidence="17">
    <location>
        <begin position="412"/>
        <end position="416"/>
    </location>
    <ligand>
        <name>AMP</name>
        <dbReference type="ChEBI" id="CHEBI:456215"/>
    </ligand>
</feature>
<comment type="function">
    <text evidence="14 19">Bifunctional enzyme that catalyzes the epimerization of the S- and R-forms of NAD(P)HX and the dehydration of the S-form of NAD(P)HX at the expense of ADP, which is converted to AMP. This allows the repair of both epimers of NAD(P)HX, a damaged form of NAD(P)H that is a result of enzymatic or heat-dependent hydration.</text>
</comment>
<dbReference type="HAMAP" id="MF_01966">
    <property type="entry name" value="NADHX_epimerase"/>
    <property type="match status" value="1"/>
</dbReference>
<keyword evidence="9 18" id="KW-0630">Potassium</keyword>
<dbReference type="Pfam" id="PF01256">
    <property type="entry name" value="Carb_kinase"/>
    <property type="match status" value="1"/>
</dbReference>
<evidence type="ECO:0000256" key="18">
    <source>
        <dbReference type="HAMAP-Rule" id="MF_01966"/>
    </source>
</evidence>
<comment type="similarity">
    <text evidence="18">Belongs to the NnrE/AIBP family.</text>
</comment>
<keyword evidence="10 17" id="KW-0520">NAD</keyword>
<evidence type="ECO:0000313" key="22">
    <source>
        <dbReference type="EMBL" id="OMQ21439.1"/>
    </source>
</evidence>
<comment type="cofactor">
    <cofactor evidence="17">
        <name>Mg(2+)</name>
        <dbReference type="ChEBI" id="CHEBI:18420"/>
    </cofactor>
</comment>
<dbReference type="GO" id="GO:0052855">
    <property type="term" value="F:ADP-dependent NAD(P)H-hydrate dehydratase activity"/>
    <property type="evidence" value="ECO:0007669"/>
    <property type="project" value="UniProtKB-UniRule"/>
</dbReference>
<comment type="similarity">
    <text evidence="3 19">In the N-terminal section; belongs to the NnrE/AIBP family.</text>
</comment>
<dbReference type="GO" id="GO:0005524">
    <property type="term" value="F:ATP binding"/>
    <property type="evidence" value="ECO:0007669"/>
    <property type="project" value="UniProtKB-UniRule"/>
</dbReference>
<comment type="similarity">
    <text evidence="4 19">In the C-terminal section; belongs to the NnrD/CARKD family.</text>
</comment>
<comment type="catalytic activity">
    <reaction evidence="16 17 19">
        <text>(6S)-NADPHX + ADP = AMP + phosphate + NADPH + H(+)</text>
        <dbReference type="Rhea" id="RHEA:32235"/>
        <dbReference type="ChEBI" id="CHEBI:15378"/>
        <dbReference type="ChEBI" id="CHEBI:43474"/>
        <dbReference type="ChEBI" id="CHEBI:57783"/>
        <dbReference type="ChEBI" id="CHEBI:64076"/>
        <dbReference type="ChEBI" id="CHEBI:456215"/>
        <dbReference type="ChEBI" id="CHEBI:456216"/>
        <dbReference type="EC" id="4.2.1.136"/>
    </reaction>
</comment>
<comment type="catalytic activity">
    <reaction evidence="2 18 19">
        <text>(6R)-NADPHX = (6S)-NADPHX</text>
        <dbReference type="Rhea" id="RHEA:32227"/>
        <dbReference type="ChEBI" id="CHEBI:64076"/>
        <dbReference type="ChEBI" id="CHEBI:64077"/>
        <dbReference type="EC" id="5.1.99.6"/>
    </reaction>
</comment>
<evidence type="ECO:0000259" key="21">
    <source>
        <dbReference type="PROSITE" id="PS51385"/>
    </source>
</evidence>
<comment type="caution">
    <text evidence="18">Lacks conserved residue(s) required for the propagation of feature annotation.</text>
</comment>
<dbReference type="PROSITE" id="PS51383">
    <property type="entry name" value="YJEF_C_3"/>
    <property type="match status" value="1"/>
</dbReference>
<comment type="function">
    <text evidence="17">Catalyzes the dehydration of the S-form of NAD(P)HX at the expense of ADP, which is converted to AMP. Together with NAD(P)HX epimerase, which catalyzes the epimerization of the S- and R-forms, the enzyme allows the repair of both epimers of NAD(P)HX, a damaged form of NAD(P)H that is a result of enzymatic or heat-dependent hydration.</text>
</comment>
<sequence length="504" mass="52709">MTSHSEKPYADSLPHSVWSADWIRQAEPVAAAALGISLYLLMLRAGSAAYALARDSYPASRHWLVLCGHGNNGGDGYVVARLAMADGIKVTLIACEGSRPLPPEAANARQAWLDSGGDILPASSRWPQDIDLIIDGLLGTGLGAVPRAPYDALIEAANRACAPVIALDIPSGLLAESGAVPGAVIRAAQTLTFIALKPGLLTGQARDWVGQLHYSSLGLSGWLAKQPAQMKRITARDLGQWLKPRRPCSHKGDHGRLLVIGGDYGFGGAIRMAAEAALRSGAGLVRVLTHVEHVGPLLTACPELMVQRLSDDALQQALEWADVVVIGPGLGQGDWGKNALKLLQTSDKPALWDADALNLLALHPEKRQNRVLTPHPGEAARLLNCSTVDIESDRLLAVRKLVAQYGGVALLKGAGTLIADQQGDVAIADVGNAGMASGGMGDVLSGIIGGLLAQKLPLYDAACAGCVVHGAAADLVAEKQGTRGLLATDLLPMIPHYVNPELAK</sequence>
<dbReference type="InterPro" id="IPR017953">
    <property type="entry name" value="Carbohydrate_kinase_pred_CS"/>
</dbReference>
<dbReference type="PIRSF" id="PIRSF017184">
    <property type="entry name" value="Nnr"/>
    <property type="match status" value="1"/>
</dbReference>
<dbReference type="Gene3D" id="3.40.1190.20">
    <property type="match status" value="1"/>
</dbReference>
<dbReference type="OrthoDB" id="9806925at2"/>
<evidence type="ECO:0000256" key="8">
    <source>
        <dbReference type="ARBA" id="ARBA00022857"/>
    </source>
</evidence>
<feature type="binding site" evidence="18">
    <location>
        <position position="135"/>
    </location>
    <ligand>
        <name>K(+)</name>
        <dbReference type="ChEBI" id="CHEBI:29103"/>
    </ligand>
</feature>
<evidence type="ECO:0000256" key="10">
    <source>
        <dbReference type="ARBA" id="ARBA00023027"/>
    </source>
</evidence>
<dbReference type="NCBIfam" id="TIGR00196">
    <property type="entry name" value="yjeF_cterm"/>
    <property type="match status" value="1"/>
</dbReference>
<evidence type="ECO:0000256" key="16">
    <source>
        <dbReference type="ARBA" id="ARBA00049209"/>
    </source>
</evidence>
<feature type="binding site" evidence="18">
    <location>
        <begin position="71"/>
        <end position="75"/>
    </location>
    <ligand>
        <name>(6S)-NADPHX</name>
        <dbReference type="ChEBI" id="CHEBI:64076"/>
    </ligand>
</feature>
<gene>
    <name evidence="18" type="primary">nnrE</name>
    <name evidence="17" type="synonym">nnrD</name>
    <name evidence="22" type="ORF">BMI79_15260</name>
</gene>
<keyword evidence="7 17" id="KW-0067">ATP-binding</keyword>
<feature type="binding site" evidence="17">
    <location>
        <position position="442"/>
    </location>
    <ligand>
        <name>(6S)-NADPHX</name>
        <dbReference type="ChEBI" id="CHEBI:64076"/>
    </ligand>
</feature>
<dbReference type="FunFam" id="3.40.1190.20:FF:000017">
    <property type="entry name" value="Multifunctional fusion protein"/>
    <property type="match status" value="1"/>
</dbReference>
<feature type="domain" description="YjeF C-terminal" evidence="20">
    <location>
        <begin position="234"/>
        <end position="501"/>
    </location>
</feature>
<evidence type="ECO:0000256" key="1">
    <source>
        <dbReference type="ARBA" id="ARBA00000013"/>
    </source>
</evidence>
<feature type="binding site" evidence="17">
    <location>
        <position position="441"/>
    </location>
    <ligand>
        <name>AMP</name>
        <dbReference type="ChEBI" id="CHEBI:456215"/>
    </ligand>
</feature>
<comment type="subunit">
    <text evidence="17">Homotetramer.</text>
</comment>
<comment type="similarity">
    <text evidence="17">Belongs to the NnrD/CARKD family.</text>
</comment>
<evidence type="ECO:0000256" key="11">
    <source>
        <dbReference type="ARBA" id="ARBA00023235"/>
    </source>
</evidence>
<evidence type="ECO:0000256" key="4">
    <source>
        <dbReference type="ARBA" id="ARBA00009524"/>
    </source>
</evidence>
<dbReference type="Proteomes" id="UP000216021">
    <property type="component" value="Unassembled WGS sequence"/>
</dbReference>
<organism evidence="22 23">
    <name type="scientific">Serratia oryzae</name>
    <dbReference type="NCBI Taxonomy" id="2034155"/>
    <lineage>
        <taxon>Bacteria</taxon>
        <taxon>Pseudomonadati</taxon>
        <taxon>Pseudomonadota</taxon>
        <taxon>Gammaproteobacteria</taxon>
        <taxon>Enterobacterales</taxon>
        <taxon>Yersiniaceae</taxon>
        <taxon>Serratia</taxon>
    </lineage>
</organism>
<evidence type="ECO:0000256" key="5">
    <source>
        <dbReference type="ARBA" id="ARBA00022723"/>
    </source>
</evidence>
<comment type="function">
    <text evidence="18">Catalyzes the epimerization of the S- and R-forms of NAD(P)HX, a damaged form of NAD(P)H that is a result of enzymatic or heat-dependent hydration. This is a prerequisite for the S-specific NAD(P)H-hydrate dehydratase to allow the repair of both epimers of NAD(P)HX.</text>
</comment>
<comment type="caution">
    <text evidence="22">The sequence shown here is derived from an EMBL/GenBank/DDBJ whole genome shotgun (WGS) entry which is preliminary data.</text>
</comment>
<feature type="binding site" evidence="18">
    <location>
        <position position="168"/>
    </location>
    <ligand>
        <name>(6S)-NADPHX</name>
        <dbReference type="ChEBI" id="CHEBI:64076"/>
    </ligand>
</feature>
<reference evidence="22 23" key="1">
    <citation type="submission" date="2016-11" db="EMBL/GenBank/DDBJ databases">
        <title>Rahnella oryzae sp. nov., isolated from rice root.</title>
        <authorList>
            <person name="Zhang X.-X."/>
            <person name="Zhang J."/>
        </authorList>
    </citation>
    <scope>NUCLEOTIDE SEQUENCE [LARGE SCALE GENOMIC DNA]</scope>
    <source>
        <strain evidence="22 23">J11-6</strain>
    </source>
</reference>
<evidence type="ECO:0000256" key="15">
    <source>
        <dbReference type="ARBA" id="ARBA00048238"/>
    </source>
</evidence>
<dbReference type="SUPFAM" id="SSF64153">
    <property type="entry name" value="YjeF N-terminal domain-like"/>
    <property type="match status" value="1"/>
</dbReference>
<dbReference type="PANTHER" id="PTHR12592:SF0">
    <property type="entry name" value="ATP-DEPENDENT (S)-NAD(P)H-HYDRATE DEHYDRATASE"/>
    <property type="match status" value="1"/>
</dbReference>
<evidence type="ECO:0000256" key="13">
    <source>
        <dbReference type="ARBA" id="ARBA00023268"/>
    </source>
</evidence>
<dbReference type="CDD" id="cd01171">
    <property type="entry name" value="YXKO-related"/>
    <property type="match status" value="1"/>
</dbReference>
<dbReference type="Gene3D" id="3.40.50.10260">
    <property type="entry name" value="YjeF N-terminal domain"/>
    <property type="match status" value="1"/>
</dbReference>
<dbReference type="AlphaFoldDB" id="A0A1S8CHI9"/>
<dbReference type="EC" id="5.1.99.6" evidence="19"/>
<keyword evidence="23" id="KW-1185">Reference proteome</keyword>
<feature type="binding site" evidence="18">
    <location>
        <position position="150"/>
    </location>
    <ligand>
        <name>(6S)-NADPHX</name>
        <dbReference type="ChEBI" id="CHEBI:64076"/>
    </ligand>
</feature>
<keyword evidence="12 17" id="KW-0456">Lyase</keyword>
<dbReference type="GO" id="GO:0052856">
    <property type="term" value="F:NAD(P)HX epimerase activity"/>
    <property type="evidence" value="ECO:0007669"/>
    <property type="project" value="UniProtKB-UniRule"/>
</dbReference>
<dbReference type="InterPro" id="IPR029056">
    <property type="entry name" value="Ribokinase-like"/>
</dbReference>
<dbReference type="InterPro" id="IPR000631">
    <property type="entry name" value="CARKD"/>
</dbReference>
<evidence type="ECO:0000313" key="23">
    <source>
        <dbReference type="Proteomes" id="UP000216021"/>
    </source>
</evidence>
<feature type="binding site" evidence="18">
    <location>
        <position position="72"/>
    </location>
    <ligand>
        <name>K(+)</name>
        <dbReference type="ChEBI" id="CHEBI:29103"/>
    </ligand>
</feature>
<evidence type="ECO:0000256" key="17">
    <source>
        <dbReference type="HAMAP-Rule" id="MF_01965"/>
    </source>
</evidence>
<evidence type="ECO:0000256" key="9">
    <source>
        <dbReference type="ARBA" id="ARBA00022958"/>
    </source>
</evidence>
<dbReference type="PROSITE" id="PS01050">
    <property type="entry name" value="YJEF_C_2"/>
    <property type="match status" value="1"/>
</dbReference>
<keyword evidence="13" id="KW-0511">Multifunctional enzyme</keyword>
<dbReference type="STRING" id="2034155.BMI79_15260"/>
<proteinExistence type="inferred from homology"/>
<evidence type="ECO:0000256" key="6">
    <source>
        <dbReference type="ARBA" id="ARBA00022741"/>
    </source>
</evidence>
<dbReference type="GO" id="GO:0046496">
    <property type="term" value="P:nicotinamide nucleotide metabolic process"/>
    <property type="evidence" value="ECO:0007669"/>
    <property type="project" value="UniProtKB-UniRule"/>
</dbReference>
<keyword evidence="8 17" id="KW-0521">NADP</keyword>
<keyword evidence="5 18" id="KW-0479">Metal-binding</keyword>
<dbReference type="NCBIfam" id="NF007856">
    <property type="entry name" value="PRK10565.1"/>
    <property type="match status" value="1"/>
</dbReference>
<protein>
    <recommendedName>
        <fullName evidence="19">Bifunctional NAD(P)H-hydrate repair enzyme</fullName>
    </recommendedName>
    <alternativeName>
        <fullName evidence="19">Nicotinamide nucleotide repair protein</fullName>
    </alternativeName>
    <domain>
        <recommendedName>
            <fullName evidence="19">ADP-dependent (S)-NAD(P)H-hydrate dehydratase</fullName>
            <ecNumber evidence="19">4.2.1.136</ecNumber>
        </recommendedName>
        <alternativeName>
            <fullName evidence="19">ADP-dependent NAD(P)HX dehydratase</fullName>
        </alternativeName>
    </domain>
    <domain>
        <recommendedName>
            <fullName evidence="19">NAD(P)H-hydrate epimerase</fullName>
            <ecNumber evidence="19">5.1.99.6</ecNumber>
        </recommendedName>
    </domain>
</protein>
<dbReference type="InterPro" id="IPR030677">
    <property type="entry name" value="Nnr"/>
</dbReference>
<dbReference type="NCBIfam" id="TIGR00197">
    <property type="entry name" value="yjeF_nterm"/>
    <property type="match status" value="1"/>
</dbReference>
<keyword evidence="6 17" id="KW-0547">Nucleotide-binding</keyword>
<evidence type="ECO:0000256" key="3">
    <source>
        <dbReference type="ARBA" id="ARBA00006001"/>
    </source>
</evidence>
<keyword evidence="11 18" id="KW-0413">Isomerase</keyword>
<dbReference type="GO" id="GO:0046872">
    <property type="term" value="F:metal ion binding"/>
    <property type="evidence" value="ECO:0007669"/>
    <property type="project" value="UniProtKB-UniRule"/>
</dbReference>
<feature type="domain" description="YjeF N-terminal" evidence="21">
    <location>
        <begin position="23"/>
        <end position="225"/>
    </location>
</feature>
<evidence type="ECO:0000256" key="19">
    <source>
        <dbReference type="PIRNR" id="PIRNR017184"/>
    </source>
</evidence>
<evidence type="ECO:0000256" key="12">
    <source>
        <dbReference type="ARBA" id="ARBA00023239"/>
    </source>
</evidence>
<dbReference type="PANTHER" id="PTHR12592">
    <property type="entry name" value="ATP-DEPENDENT (S)-NAD(P)H-HYDRATE DEHYDRATASE FAMILY MEMBER"/>
    <property type="match status" value="1"/>
</dbReference>
<evidence type="ECO:0000256" key="7">
    <source>
        <dbReference type="ARBA" id="ARBA00022840"/>
    </source>
</evidence>
<feature type="binding site" evidence="17">
    <location>
        <position position="329"/>
    </location>
    <ligand>
        <name>(6S)-NADPHX</name>
        <dbReference type="ChEBI" id="CHEBI:64076"/>
    </ligand>
</feature>
<feature type="binding site" evidence="18">
    <location>
        <position position="171"/>
    </location>
    <ligand>
        <name>K(+)</name>
        <dbReference type="ChEBI" id="CHEBI:29103"/>
    </ligand>
</feature>
<comment type="catalytic activity">
    <reaction evidence="1 18 19">
        <text>(6R)-NADHX = (6S)-NADHX</text>
        <dbReference type="Rhea" id="RHEA:32215"/>
        <dbReference type="ChEBI" id="CHEBI:64074"/>
        <dbReference type="ChEBI" id="CHEBI:64075"/>
        <dbReference type="EC" id="5.1.99.6"/>
    </reaction>
</comment>
<comment type="cofactor">
    <cofactor evidence="18 19">
        <name>K(+)</name>
        <dbReference type="ChEBI" id="CHEBI:29103"/>
    </cofactor>
    <text evidence="18 19">Binds 1 potassium ion per subunit.</text>
</comment>
<dbReference type="EMBL" id="MOXD01000008">
    <property type="protein sequence ID" value="OMQ21439.1"/>
    <property type="molecule type" value="Genomic_DNA"/>
</dbReference>
<dbReference type="EC" id="4.2.1.136" evidence="19"/>
<comment type="catalytic activity">
    <reaction evidence="15 17 19">
        <text>(6S)-NADHX + ADP = AMP + phosphate + NADH + H(+)</text>
        <dbReference type="Rhea" id="RHEA:32223"/>
        <dbReference type="ChEBI" id="CHEBI:15378"/>
        <dbReference type="ChEBI" id="CHEBI:43474"/>
        <dbReference type="ChEBI" id="CHEBI:57945"/>
        <dbReference type="ChEBI" id="CHEBI:64074"/>
        <dbReference type="ChEBI" id="CHEBI:456215"/>
        <dbReference type="ChEBI" id="CHEBI:456216"/>
        <dbReference type="EC" id="4.2.1.136"/>
    </reaction>
</comment>
<evidence type="ECO:0000256" key="14">
    <source>
        <dbReference type="ARBA" id="ARBA00025153"/>
    </source>
</evidence>
<dbReference type="RefSeq" id="WP_076943066.1">
    <property type="nucleotide sequence ID" value="NZ_MOXD01000008.1"/>
</dbReference>
<name>A0A1S8CHI9_9GAMM</name>
<accession>A0A1S8CHI9</accession>
<dbReference type="InterPro" id="IPR036652">
    <property type="entry name" value="YjeF_N_dom_sf"/>
</dbReference>
<dbReference type="Pfam" id="PF03853">
    <property type="entry name" value="YjeF_N"/>
    <property type="match status" value="1"/>
</dbReference>
<evidence type="ECO:0000256" key="2">
    <source>
        <dbReference type="ARBA" id="ARBA00000909"/>
    </source>
</evidence>
<dbReference type="InterPro" id="IPR004443">
    <property type="entry name" value="YjeF_N_dom"/>
</dbReference>
<feature type="binding site" evidence="17">
    <location>
        <position position="375"/>
    </location>
    <ligand>
        <name>(6S)-NADPHX</name>
        <dbReference type="ChEBI" id="CHEBI:64076"/>
    </ligand>
</feature>
<dbReference type="GO" id="GO:0110051">
    <property type="term" value="P:metabolite repair"/>
    <property type="evidence" value="ECO:0007669"/>
    <property type="project" value="TreeGrafter"/>
</dbReference>
<dbReference type="HAMAP" id="MF_01965">
    <property type="entry name" value="NADHX_dehydratase"/>
    <property type="match status" value="1"/>
</dbReference>
<evidence type="ECO:0000259" key="20">
    <source>
        <dbReference type="PROSITE" id="PS51383"/>
    </source>
</evidence>
<dbReference type="SUPFAM" id="SSF53613">
    <property type="entry name" value="Ribokinase-like"/>
    <property type="match status" value="1"/>
</dbReference>